<reference evidence="3 4" key="1">
    <citation type="submission" date="2015-07" db="EMBL/GenBank/DDBJ databases">
        <title>Genome sequence of Leptolinea tardivitalis DSM 16556.</title>
        <authorList>
            <person name="Hemp J."/>
            <person name="Ward L.M."/>
            <person name="Pace L.A."/>
            <person name="Fischer W.W."/>
        </authorList>
    </citation>
    <scope>NUCLEOTIDE SEQUENCE [LARGE SCALE GENOMIC DNA]</scope>
    <source>
        <strain evidence="3 4">YMTK-2</strain>
    </source>
</reference>
<gene>
    <name evidence="3" type="ORF">ADM99_06925</name>
</gene>
<feature type="transmembrane region" description="Helical" evidence="1">
    <location>
        <begin position="152"/>
        <end position="174"/>
    </location>
</feature>
<keyword evidence="1" id="KW-0472">Membrane</keyword>
<feature type="transmembrane region" description="Helical" evidence="1">
    <location>
        <begin position="277"/>
        <end position="296"/>
    </location>
</feature>
<dbReference type="STRING" id="229920.ADM99_06925"/>
<dbReference type="Proteomes" id="UP000050430">
    <property type="component" value="Unassembled WGS sequence"/>
</dbReference>
<evidence type="ECO:0000259" key="2">
    <source>
        <dbReference type="SMART" id="SM00014"/>
    </source>
</evidence>
<feature type="transmembrane region" description="Helical" evidence="1">
    <location>
        <begin position="12"/>
        <end position="37"/>
    </location>
</feature>
<proteinExistence type="predicted"/>
<protein>
    <recommendedName>
        <fullName evidence="2">Phosphatidic acid phosphatase type 2/haloperoxidase domain-containing protein</fullName>
    </recommendedName>
</protein>
<dbReference type="RefSeq" id="WP_062421096.1">
    <property type="nucleotide sequence ID" value="NZ_BBYA01000008.1"/>
</dbReference>
<organism evidence="3 4">
    <name type="scientific">Leptolinea tardivitalis</name>
    <dbReference type="NCBI Taxonomy" id="229920"/>
    <lineage>
        <taxon>Bacteria</taxon>
        <taxon>Bacillati</taxon>
        <taxon>Chloroflexota</taxon>
        <taxon>Anaerolineae</taxon>
        <taxon>Anaerolineales</taxon>
        <taxon>Anaerolineaceae</taxon>
        <taxon>Leptolinea</taxon>
    </lineage>
</organism>
<keyword evidence="1" id="KW-1133">Transmembrane helix</keyword>
<accession>A0A0N8GLL0</accession>
<evidence type="ECO:0000313" key="3">
    <source>
        <dbReference type="EMBL" id="KPL72794.1"/>
    </source>
</evidence>
<comment type="caution">
    <text evidence="3">The sequence shown here is derived from an EMBL/GenBank/DDBJ whole genome shotgun (WGS) entry which is preliminary data.</text>
</comment>
<dbReference type="AlphaFoldDB" id="A0A0N8GLL0"/>
<feature type="transmembrane region" description="Helical" evidence="1">
    <location>
        <begin position="246"/>
        <end position="265"/>
    </location>
</feature>
<dbReference type="EMBL" id="LGCK01000007">
    <property type="protein sequence ID" value="KPL72794.1"/>
    <property type="molecule type" value="Genomic_DNA"/>
</dbReference>
<feature type="transmembrane region" description="Helical" evidence="1">
    <location>
        <begin position="120"/>
        <end position="140"/>
    </location>
</feature>
<evidence type="ECO:0000256" key="1">
    <source>
        <dbReference type="SAM" id="Phobius"/>
    </source>
</evidence>
<feature type="transmembrane region" description="Helical" evidence="1">
    <location>
        <begin position="206"/>
        <end position="225"/>
    </location>
</feature>
<feature type="domain" description="Phosphatidic acid phosphatase type 2/haloperoxidase" evidence="2">
    <location>
        <begin position="27"/>
        <end position="138"/>
    </location>
</feature>
<sequence>MELFTFIGTEGFYFFFFPAIYWCIDSTLGLRLGIVLFTTSSLNGLLKLAFHLPRPYWVDQNVKIYSTEASFGFPSGHSQKAASFWGMLGYSQKRLIITIICLFMILMISLSRLYLGVHYLIDVLGALFFGFLVLWLVTLVEKPVCKWVKKTNPWVIFLSAVVLALIILSLGILFQSFLLDWEIPDSWIALSSRTGKTINPVSLDDLFSYVGLWTGFITGVCFLLSQEIKLGKYQVAGTPNQKIARFFIGITGLIIIYSGLGVVFPQTETVTGLTLRLLRFGLMGAWISGLAPWVFIRLGLSTPKKPLDVESSKSKK</sequence>
<feature type="transmembrane region" description="Helical" evidence="1">
    <location>
        <begin position="95"/>
        <end position="114"/>
    </location>
</feature>
<dbReference type="Gene3D" id="1.20.144.10">
    <property type="entry name" value="Phosphatidic acid phosphatase type 2/haloperoxidase"/>
    <property type="match status" value="1"/>
</dbReference>
<dbReference type="OrthoDB" id="9789113at2"/>
<dbReference type="PANTHER" id="PTHR14969:SF13">
    <property type="entry name" value="AT30094P"/>
    <property type="match status" value="1"/>
</dbReference>
<keyword evidence="4" id="KW-1185">Reference proteome</keyword>
<keyword evidence="1" id="KW-0812">Transmembrane</keyword>
<dbReference type="Pfam" id="PF01569">
    <property type="entry name" value="PAP2"/>
    <property type="match status" value="1"/>
</dbReference>
<name>A0A0N8GLL0_9CHLR</name>
<evidence type="ECO:0000313" key="4">
    <source>
        <dbReference type="Proteomes" id="UP000050430"/>
    </source>
</evidence>
<dbReference type="SMART" id="SM00014">
    <property type="entry name" value="acidPPc"/>
    <property type="match status" value="1"/>
</dbReference>
<dbReference type="PANTHER" id="PTHR14969">
    <property type="entry name" value="SPHINGOSINE-1-PHOSPHATE PHOSPHOHYDROLASE"/>
    <property type="match status" value="1"/>
</dbReference>
<dbReference type="InterPro" id="IPR000326">
    <property type="entry name" value="PAP2/HPO"/>
</dbReference>
<dbReference type="SUPFAM" id="SSF48317">
    <property type="entry name" value="Acid phosphatase/Vanadium-dependent haloperoxidase"/>
    <property type="match status" value="1"/>
</dbReference>
<dbReference type="InterPro" id="IPR036938">
    <property type="entry name" value="PAP2/HPO_sf"/>
</dbReference>